<reference evidence="2" key="1">
    <citation type="submission" date="2020-08" db="EMBL/GenBank/DDBJ databases">
        <title>Genome sequencing and assembly of the red palm weevil Rhynchophorus ferrugineus.</title>
        <authorList>
            <person name="Dias G.B."/>
            <person name="Bergman C.M."/>
            <person name="Manee M."/>
        </authorList>
    </citation>
    <scope>NUCLEOTIDE SEQUENCE</scope>
    <source>
        <strain evidence="2">AA-2017</strain>
        <tissue evidence="2">Whole larva</tissue>
    </source>
</reference>
<dbReference type="EMBL" id="JAACXV010014284">
    <property type="protein sequence ID" value="KAF7268986.1"/>
    <property type="molecule type" value="Genomic_DNA"/>
</dbReference>
<comment type="caution">
    <text evidence="2">The sequence shown here is derived from an EMBL/GenBank/DDBJ whole genome shotgun (WGS) entry which is preliminary data.</text>
</comment>
<keyword evidence="1" id="KW-0472">Membrane</keyword>
<protein>
    <submittedName>
        <fullName evidence="2">Uncharacterized protein</fullName>
    </submittedName>
</protein>
<feature type="transmembrane region" description="Helical" evidence="1">
    <location>
        <begin position="41"/>
        <end position="64"/>
    </location>
</feature>
<evidence type="ECO:0000313" key="2">
    <source>
        <dbReference type="EMBL" id="KAF7268986.1"/>
    </source>
</evidence>
<proteinExistence type="predicted"/>
<keyword evidence="1" id="KW-1133">Transmembrane helix</keyword>
<keyword evidence="1" id="KW-0812">Transmembrane</keyword>
<dbReference type="AlphaFoldDB" id="A0A834HYS0"/>
<organism evidence="2 3">
    <name type="scientific">Rhynchophorus ferrugineus</name>
    <name type="common">Red palm weevil</name>
    <name type="synonym">Curculio ferrugineus</name>
    <dbReference type="NCBI Taxonomy" id="354439"/>
    <lineage>
        <taxon>Eukaryota</taxon>
        <taxon>Metazoa</taxon>
        <taxon>Ecdysozoa</taxon>
        <taxon>Arthropoda</taxon>
        <taxon>Hexapoda</taxon>
        <taxon>Insecta</taxon>
        <taxon>Pterygota</taxon>
        <taxon>Neoptera</taxon>
        <taxon>Endopterygota</taxon>
        <taxon>Coleoptera</taxon>
        <taxon>Polyphaga</taxon>
        <taxon>Cucujiformia</taxon>
        <taxon>Curculionidae</taxon>
        <taxon>Dryophthorinae</taxon>
        <taxon>Rhynchophorus</taxon>
    </lineage>
</organism>
<name>A0A834HYS0_RHYFE</name>
<gene>
    <name evidence="2" type="ORF">GWI33_017943</name>
</gene>
<sequence>MLNQIGPMYRDIVRFEAIRMANKLGTTPNSRQKSTSVDKMLYTFTSLIVLIVTLVSAVVFQLLQETYCLFNHYLKQAAYCANFIRIRIFGFSILSFRLRSLQTAWDPPTFVLPNERTATMMEFKCPVLVLPLNQYSFNVYFDVYPVRHKIH</sequence>
<evidence type="ECO:0000256" key="1">
    <source>
        <dbReference type="SAM" id="Phobius"/>
    </source>
</evidence>
<keyword evidence="3" id="KW-1185">Reference proteome</keyword>
<dbReference type="Proteomes" id="UP000625711">
    <property type="component" value="Unassembled WGS sequence"/>
</dbReference>
<evidence type="ECO:0000313" key="3">
    <source>
        <dbReference type="Proteomes" id="UP000625711"/>
    </source>
</evidence>
<accession>A0A834HYS0</accession>